<sequence length="171" mass="19621">MKSISQTQQQQQLRPVPSSIGKQIYHQQESIIMSKDNKSSTELKDSPTNVDHTPSVSNYYVNRKIDRSKTENIKLMGKVRATCEFCGKCFSHVGDANKHRRKHTGERPYTCKICLYSFPHASNLRRHERSHSSDPRPFQCPNCARGFSRKDKLAQHVARRCCITADISEVN</sequence>
<keyword evidence="2" id="KW-1185">Reference proteome</keyword>
<comment type="caution">
    <text evidence="1">The sequence shown here is derived from an EMBL/GenBank/DDBJ whole genome shotgun (WGS) entry which is preliminary data.</text>
</comment>
<reference evidence="1" key="1">
    <citation type="submission" date="2023-04" db="EMBL/GenBank/DDBJ databases">
        <title>A chromosome-level genome assembly of the parasitoid wasp Eretmocerus hayati.</title>
        <authorList>
            <person name="Zhong Y."/>
            <person name="Liu S."/>
            <person name="Liu Y."/>
        </authorList>
    </citation>
    <scope>NUCLEOTIDE SEQUENCE</scope>
    <source>
        <strain evidence="1">ZJU_SS_LIU_2023</strain>
    </source>
</reference>
<evidence type="ECO:0000313" key="1">
    <source>
        <dbReference type="EMBL" id="KAJ8669743.1"/>
    </source>
</evidence>
<organism evidence="1 2">
    <name type="scientific">Eretmocerus hayati</name>
    <dbReference type="NCBI Taxonomy" id="131215"/>
    <lineage>
        <taxon>Eukaryota</taxon>
        <taxon>Metazoa</taxon>
        <taxon>Ecdysozoa</taxon>
        <taxon>Arthropoda</taxon>
        <taxon>Hexapoda</taxon>
        <taxon>Insecta</taxon>
        <taxon>Pterygota</taxon>
        <taxon>Neoptera</taxon>
        <taxon>Endopterygota</taxon>
        <taxon>Hymenoptera</taxon>
        <taxon>Apocrita</taxon>
        <taxon>Proctotrupomorpha</taxon>
        <taxon>Chalcidoidea</taxon>
        <taxon>Aphelinidae</taxon>
        <taxon>Aphelininae</taxon>
        <taxon>Eretmocerus</taxon>
    </lineage>
</organism>
<name>A0ACC2NF07_9HYME</name>
<accession>A0ACC2NF07</accession>
<gene>
    <name evidence="1" type="ORF">QAD02_001002</name>
</gene>
<dbReference type="Proteomes" id="UP001239111">
    <property type="component" value="Chromosome 3"/>
</dbReference>
<protein>
    <submittedName>
        <fullName evidence="1">Uncharacterized protein</fullName>
    </submittedName>
</protein>
<proteinExistence type="predicted"/>
<dbReference type="EMBL" id="CM056743">
    <property type="protein sequence ID" value="KAJ8669743.1"/>
    <property type="molecule type" value="Genomic_DNA"/>
</dbReference>
<evidence type="ECO:0000313" key="2">
    <source>
        <dbReference type="Proteomes" id="UP001239111"/>
    </source>
</evidence>